<dbReference type="SUPFAM" id="SSF55895">
    <property type="entry name" value="Ribonuclease Rh-like"/>
    <property type="match status" value="1"/>
</dbReference>
<dbReference type="InterPro" id="IPR039378">
    <property type="entry name" value="RNase_T2_prok"/>
</dbReference>
<keyword evidence="5" id="KW-1185">Reference proteome</keyword>
<dbReference type="Gene3D" id="3.90.730.10">
    <property type="entry name" value="Ribonuclease T2-like"/>
    <property type="match status" value="1"/>
</dbReference>
<protein>
    <submittedName>
        <fullName evidence="4">Ribonuclease</fullName>
    </submittedName>
</protein>
<dbReference type="EMBL" id="JBHSBD010000062">
    <property type="protein sequence ID" value="MFC3969399.1"/>
    <property type="molecule type" value="Genomic_DNA"/>
</dbReference>
<evidence type="ECO:0000313" key="5">
    <source>
        <dbReference type="Proteomes" id="UP001595697"/>
    </source>
</evidence>
<accession>A0ABV8ECJ7</accession>
<evidence type="ECO:0000256" key="1">
    <source>
        <dbReference type="ARBA" id="ARBA00007469"/>
    </source>
</evidence>
<dbReference type="InterPro" id="IPR001568">
    <property type="entry name" value="RNase_T2-like"/>
</dbReference>
<gene>
    <name evidence="4" type="ORF">ACFOVS_14880</name>
</gene>
<sequence>MFRSIFPKLIALTTLVASPFATAAPTRAEDKAGAFDFYVLALSWSPTFCSGERGQKSPQQCGADKKFSFIVHGLWPQNESGYPQSCASSEPRTVPDAVGRPYFDIMPSMGLIGHQWRKHGTCTGLSQKDYLEKIRSAYNKIKLPQDLTALKTAGTFSAEVIEQKFTEINPGLTADSIAVNCEASKFEEVRICMTKDLGFRPCTQVDRGGCKIKRITVPPAQ</sequence>
<feature type="signal peptide" evidence="3">
    <location>
        <begin position="1"/>
        <end position="23"/>
    </location>
</feature>
<dbReference type="InterPro" id="IPR036430">
    <property type="entry name" value="RNase_T2-like_sf"/>
</dbReference>
<evidence type="ECO:0000256" key="3">
    <source>
        <dbReference type="SAM" id="SignalP"/>
    </source>
</evidence>
<dbReference type="RefSeq" id="WP_247260667.1">
    <property type="nucleotide sequence ID" value="NZ_JALJQZ010000011.1"/>
</dbReference>
<reference evidence="5" key="1">
    <citation type="journal article" date="2019" name="Int. J. Syst. Evol. Microbiol.">
        <title>The Global Catalogue of Microorganisms (GCM) 10K type strain sequencing project: providing services to taxonomists for standard genome sequencing and annotation.</title>
        <authorList>
            <consortium name="The Broad Institute Genomics Platform"/>
            <consortium name="The Broad Institute Genome Sequencing Center for Infectious Disease"/>
            <person name="Wu L."/>
            <person name="Ma J."/>
        </authorList>
    </citation>
    <scope>NUCLEOTIDE SEQUENCE [LARGE SCALE GENOMIC DNA]</scope>
    <source>
        <strain evidence="5">TBRC 5781</strain>
    </source>
</reference>
<comment type="caution">
    <text evidence="4">The sequence shown here is derived from an EMBL/GenBank/DDBJ whole genome shotgun (WGS) entry which is preliminary data.</text>
</comment>
<comment type="similarity">
    <text evidence="1 2">Belongs to the RNase T2 family.</text>
</comment>
<evidence type="ECO:0000313" key="4">
    <source>
        <dbReference type="EMBL" id="MFC3969399.1"/>
    </source>
</evidence>
<feature type="chain" id="PRO_5046084705" evidence="3">
    <location>
        <begin position="24"/>
        <end position="221"/>
    </location>
</feature>
<keyword evidence="3" id="KW-0732">Signal</keyword>
<dbReference type="Pfam" id="PF00445">
    <property type="entry name" value="Ribonuclease_T2"/>
    <property type="match status" value="1"/>
</dbReference>
<dbReference type="CDD" id="cd01062">
    <property type="entry name" value="RNase_T2_prok"/>
    <property type="match status" value="1"/>
</dbReference>
<dbReference type="PANTHER" id="PTHR11240">
    <property type="entry name" value="RIBONUCLEASE T2"/>
    <property type="match status" value="1"/>
</dbReference>
<dbReference type="InterPro" id="IPR018188">
    <property type="entry name" value="RNase_T2_His_AS_1"/>
</dbReference>
<dbReference type="Proteomes" id="UP001595697">
    <property type="component" value="Unassembled WGS sequence"/>
</dbReference>
<organism evidence="4 5">
    <name type="scientific">Rhizobium lemnae</name>
    <dbReference type="NCBI Taxonomy" id="1214924"/>
    <lineage>
        <taxon>Bacteria</taxon>
        <taxon>Pseudomonadati</taxon>
        <taxon>Pseudomonadota</taxon>
        <taxon>Alphaproteobacteria</taxon>
        <taxon>Hyphomicrobiales</taxon>
        <taxon>Rhizobiaceae</taxon>
        <taxon>Rhizobium/Agrobacterium group</taxon>
        <taxon>Rhizobium</taxon>
    </lineage>
</organism>
<name>A0ABV8ECJ7_9HYPH</name>
<dbReference type="PROSITE" id="PS00530">
    <property type="entry name" value="RNASE_T2_1"/>
    <property type="match status" value="1"/>
</dbReference>
<proteinExistence type="inferred from homology"/>
<evidence type="ECO:0000256" key="2">
    <source>
        <dbReference type="RuleBase" id="RU004328"/>
    </source>
</evidence>
<dbReference type="PANTHER" id="PTHR11240:SF22">
    <property type="entry name" value="RIBONUCLEASE T2"/>
    <property type="match status" value="1"/>
</dbReference>